<dbReference type="Pfam" id="PF05970">
    <property type="entry name" value="PIF1"/>
    <property type="match status" value="1"/>
</dbReference>
<organism evidence="3 4">
    <name type="scientific">Sinanodonta woodiana</name>
    <name type="common">Chinese pond mussel</name>
    <name type="synonym">Anodonta woodiana</name>
    <dbReference type="NCBI Taxonomy" id="1069815"/>
    <lineage>
        <taxon>Eukaryota</taxon>
        <taxon>Metazoa</taxon>
        <taxon>Spiralia</taxon>
        <taxon>Lophotrochozoa</taxon>
        <taxon>Mollusca</taxon>
        <taxon>Bivalvia</taxon>
        <taxon>Autobranchia</taxon>
        <taxon>Heteroconchia</taxon>
        <taxon>Palaeoheterodonta</taxon>
        <taxon>Unionida</taxon>
        <taxon>Unionoidea</taxon>
        <taxon>Unionidae</taxon>
        <taxon>Unioninae</taxon>
        <taxon>Sinanodonta</taxon>
    </lineage>
</organism>
<comment type="similarity">
    <text evidence="1">Belongs to the helicase family.</text>
</comment>
<name>A0ABD3VF94_SINWO</name>
<dbReference type="GO" id="GO:0016787">
    <property type="term" value="F:hydrolase activity"/>
    <property type="evidence" value="ECO:0007669"/>
    <property type="project" value="UniProtKB-KW"/>
</dbReference>
<dbReference type="EC" id="5.6.2.3" evidence="1"/>
<evidence type="ECO:0000259" key="2">
    <source>
        <dbReference type="Pfam" id="PF05970"/>
    </source>
</evidence>
<dbReference type="Proteomes" id="UP001634394">
    <property type="component" value="Unassembled WGS sequence"/>
</dbReference>
<comment type="caution">
    <text evidence="3">The sequence shown here is derived from an EMBL/GenBank/DDBJ whole genome shotgun (WGS) entry which is preliminary data.</text>
</comment>
<dbReference type="GO" id="GO:0006310">
    <property type="term" value="P:DNA recombination"/>
    <property type="evidence" value="ECO:0007669"/>
    <property type="project" value="UniProtKB-KW"/>
</dbReference>
<keyword evidence="1" id="KW-0067">ATP-binding</keyword>
<accession>A0ABD3VF94</accession>
<dbReference type="AlphaFoldDB" id="A0ABD3VF94"/>
<dbReference type="SUPFAM" id="SSF52540">
    <property type="entry name" value="P-loop containing nucleoside triphosphate hydrolases"/>
    <property type="match status" value="2"/>
</dbReference>
<dbReference type="Gene3D" id="3.40.50.300">
    <property type="entry name" value="P-loop containing nucleotide triphosphate hydrolases"/>
    <property type="match status" value="1"/>
</dbReference>
<evidence type="ECO:0000313" key="3">
    <source>
        <dbReference type="EMBL" id="KAL3859222.1"/>
    </source>
</evidence>
<comment type="catalytic activity">
    <reaction evidence="1">
        <text>ATP + H2O = ADP + phosphate + H(+)</text>
        <dbReference type="Rhea" id="RHEA:13065"/>
        <dbReference type="ChEBI" id="CHEBI:15377"/>
        <dbReference type="ChEBI" id="CHEBI:15378"/>
        <dbReference type="ChEBI" id="CHEBI:30616"/>
        <dbReference type="ChEBI" id="CHEBI:43474"/>
        <dbReference type="ChEBI" id="CHEBI:456216"/>
        <dbReference type="EC" id="5.6.2.3"/>
    </reaction>
</comment>
<dbReference type="EMBL" id="JBJQND010000012">
    <property type="protein sequence ID" value="KAL3859222.1"/>
    <property type="molecule type" value="Genomic_DNA"/>
</dbReference>
<dbReference type="InterPro" id="IPR027417">
    <property type="entry name" value="P-loop_NTPase"/>
</dbReference>
<dbReference type="PANTHER" id="PTHR47642">
    <property type="entry name" value="ATP-DEPENDENT DNA HELICASE"/>
    <property type="match status" value="1"/>
</dbReference>
<dbReference type="PANTHER" id="PTHR47642:SF5">
    <property type="entry name" value="ATP-DEPENDENT DNA HELICASE"/>
    <property type="match status" value="1"/>
</dbReference>
<dbReference type="GO" id="GO:0005524">
    <property type="term" value="F:ATP binding"/>
    <property type="evidence" value="ECO:0007669"/>
    <property type="project" value="UniProtKB-KW"/>
</dbReference>
<comment type="cofactor">
    <cofactor evidence="1">
        <name>Mg(2+)</name>
        <dbReference type="ChEBI" id="CHEBI:18420"/>
    </cofactor>
</comment>
<keyword evidence="1" id="KW-0378">Hydrolase</keyword>
<keyword evidence="1" id="KW-0547">Nucleotide-binding</keyword>
<keyword evidence="1" id="KW-0347">Helicase</keyword>
<keyword evidence="4" id="KW-1185">Reference proteome</keyword>
<dbReference type="InterPro" id="IPR010285">
    <property type="entry name" value="DNA_helicase_pif1-like_DEAD"/>
</dbReference>
<evidence type="ECO:0000256" key="1">
    <source>
        <dbReference type="RuleBase" id="RU363044"/>
    </source>
</evidence>
<gene>
    <name evidence="3" type="ORF">ACJMK2_009451</name>
</gene>
<proteinExistence type="inferred from homology"/>
<keyword evidence="1" id="KW-0233">DNA recombination</keyword>
<dbReference type="GO" id="GO:0006281">
    <property type="term" value="P:DNA repair"/>
    <property type="evidence" value="ECO:0007669"/>
    <property type="project" value="UniProtKB-KW"/>
</dbReference>
<protein>
    <recommendedName>
        <fullName evidence="1">ATP-dependent DNA helicase</fullName>
        <ecNumber evidence="1">5.6.2.3</ecNumber>
    </recommendedName>
</protein>
<reference evidence="3 4" key="1">
    <citation type="submission" date="2024-11" db="EMBL/GenBank/DDBJ databases">
        <title>Chromosome-level genome assembly of the freshwater bivalve Anodonta woodiana.</title>
        <authorList>
            <person name="Chen X."/>
        </authorList>
    </citation>
    <scope>NUCLEOTIDE SEQUENCE [LARGE SCALE GENOMIC DNA]</scope>
    <source>
        <strain evidence="3">MN2024</strain>
        <tissue evidence="3">Gills</tissue>
    </source>
</reference>
<dbReference type="InterPro" id="IPR051055">
    <property type="entry name" value="PIF1_helicase"/>
</dbReference>
<dbReference type="GO" id="GO:0043139">
    <property type="term" value="F:5'-3' DNA helicase activity"/>
    <property type="evidence" value="ECO:0007669"/>
    <property type="project" value="UniProtKB-EC"/>
</dbReference>
<keyword evidence="1" id="KW-0234">DNA repair</keyword>
<evidence type="ECO:0000313" key="4">
    <source>
        <dbReference type="Proteomes" id="UP001634394"/>
    </source>
</evidence>
<feature type="domain" description="DNA helicase Pif1-like DEAD-box helicase" evidence="2">
    <location>
        <begin position="4"/>
        <end position="63"/>
    </location>
</feature>
<keyword evidence="1" id="KW-0227">DNA damage</keyword>
<sequence>MKTTCEKIKSADVLLVDEVTRFSKRHLENLEYICFLKDPKHLFGEMQIVFLCGDFFQLPPVRNILYDDDYSYSFESDLFDMVFIRIVLLKNILSRPLADNGMSSLKRFSTNQIADDYNRNQILKIEGDLFIYVAQDSGEKKRLHQIGSTEALVEKEMLSTLDTKYIGHPSEWFTGIQFQKKENLSEITQLLLKLEFALTIHKSQGMILDRGEIDCRQIAQPGQLDVAIGRVRTLIGLPVINFSKDAFFPQLEQIRVFGNQLSDPEVEDFLCCHRAICASL</sequence>